<dbReference type="GO" id="GO:0006885">
    <property type="term" value="P:regulation of pH"/>
    <property type="evidence" value="ECO:0007669"/>
    <property type="project" value="TreeGrafter"/>
</dbReference>
<evidence type="ECO:0000256" key="7">
    <source>
        <dbReference type="ARBA" id="ARBA00023065"/>
    </source>
</evidence>
<evidence type="ECO:0000256" key="10">
    <source>
        <dbReference type="SAM" id="Phobius"/>
    </source>
</evidence>
<feature type="domain" description="Cation/H(+) antiporter C-terminal" evidence="13">
    <location>
        <begin position="627"/>
        <end position="767"/>
    </location>
</feature>
<feature type="domain" description="Cation/H(+) antiporter central" evidence="12">
    <location>
        <begin position="484"/>
        <end position="608"/>
    </location>
</feature>
<evidence type="ECO:0000256" key="5">
    <source>
        <dbReference type="ARBA" id="ARBA00022958"/>
    </source>
</evidence>
<comment type="similarity">
    <text evidence="9">Belongs to the monovalent cation:proton antiporter 2 (CPA2) transporter (TC 2.A.37) family. CHX (TC 2.A.37.4) subfamily.</text>
</comment>
<accession>A0A2P6QKG9</accession>
<dbReference type="Pfam" id="PF00999">
    <property type="entry name" value="Na_H_Exchanger"/>
    <property type="match status" value="1"/>
</dbReference>
<dbReference type="GO" id="GO:0016020">
    <property type="term" value="C:membrane"/>
    <property type="evidence" value="ECO:0007669"/>
    <property type="project" value="UniProtKB-SubCell"/>
</dbReference>
<evidence type="ECO:0000256" key="2">
    <source>
        <dbReference type="ARBA" id="ARBA00022448"/>
    </source>
</evidence>
<dbReference type="InterPro" id="IPR057290">
    <property type="entry name" value="CHX17_C"/>
</dbReference>
<evidence type="ECO:0000313" key="15">
    <source>
        <dbReference type="Proteomes" id="UP000238479"/>
    </source>
</evidence>
<dbReference type="InterPro" id="IPR057291">
    <property type="entry name" value="CHX17_2nd"/>
</dbReference>
<evidence type="ECO:0000256" key="3">
    <source>
        <dbReference type="ARBA" id="ARBA00022538"/>
    </source>
</evidence>
<sequence length="798" mass="88272">MNRANWICETQKGIRSKGVFLGDNPLKYPSPILLLQLTIAALVTALFQFILNPLGESAYISQMLAGILLGPSFLGGENDFAEIVYPVKSFYISQTFAFFGCMLFLFLVGVKMDLSIVRRSGKKAVVIGLSAFFVPLVLNVGFALVLQRTVTMEPQLHKSLVAIAVFQCLSSFHVIGCLLGDLKLLNSELGRLAVSSSMISGVISWIWVILAFTVRLSTMKKTGNLPFMGLSLAALFVLIIFIMRPIMLWMVAQTATGKPIKESYIVSIFIMVMICSLLGEIVGQHFLIGPMVLGLAVPDGPPLGSALVEKLDSYVSNILLPSYFLFTGARINLSEIRMKTVGIVEVLALSSFCGKVLGTMVPSLYCKMPAIDALSLGLIMSAQGITDLLVLQHGMLLLLIDGECYSIMILSSVLFTGIITPIVKFLYNPSKRYKSTKRRRTIEHSLPNMELGLLVCMFHQDSTPSIINLIEVFNPTPKSPICFCVVHLIRLSGRTAPVLITHRPGKNTSLHSNNYSDHIINAFRLYQEHNASSVIMNAFTAIAPYATMHDEVCTLAFEKRTSMIIIPFHKFFSAIQCTEELAHPIRSVNRNILQNAPCSVGILVDRGTLNKKPSALHTSISGRSLYSVGTIFVEGPDDREALALATRMAGNPNVSLTVTKFTDPKQNKTQKEIDSEVIMKYKTAIDGKKQHVYKEVHVKDSVDMINEIRSMEDFFDLILVGRRHDSDSPLFMGLTEWNEFPELGFLGDMLASFDANCEVSVLVVQQQSFGCAEKEKTDIFNCHVKDSFSVVDIPHNRH</sequence>
<dbReference type="GO" id="GO:1902600">
    <property type="term" value="P:proton transmembrane transport"/>
    <property type="evidence" value="ECO:0007669"/>
    <property type="project" value="InterPro"/>
</dbReference>
<keyword evidence="4 10" id="KW-0812">Transmembrane</keyword>
<feature type="transmembrane region" description="Helical" evidence="10">
    <location>
        <begin position="124"/>
        <end position="147"/>
    </location>
</feature>
<dbReference type="Pfam" id="PF23259">
    <property type="entry name" value="CHX17_C"/>
    <property type="match status" value="1"/>
</dbReference>
<feature type="transmembrane region" description="Helical" evidence="10">
    <location>
        <begin position="407"/>
        <end position="427"/>
    </location>
</feature>
<keyword evidence="6 10" id="KW-1133">Transmembrane helix</keyword>
<comment type="caution">
    <text evidence="14">The sequence shown here is derived from an EMBL/GenBank/DDBJ whole genome shotgun (WGS) entry which is preliminary data.</text>
</comment>
<evidence type="ECO:0000256" key="4">
    <source>
        <dbReference type="ARBA" id="ARBA00022692"/>
    </source>
</evidence>
<name>A0A2P6QKG9_ROSCH</name>
<keyword evidence="2" id="KW-0813">Transport</keyword>
<evidence type="ECO:0000259" key="11">
    <source>
        <dbReference type="Pfam" id="PF00999"/>
    </source>
</evidence>
<dbReference type="InterPro" id="IPR038770">
    <property type="entry name" value="Na+/solute_symporter_sf"/>
</dbReference>
<dbReference type="Proteomes" id="UP000238479">
    <property type="component" value="Chromosome 5"/>
</dbReference>
<evidence type="ECO:0000256" key="1">
    <source>
        <dbReference type="ARBA" id="ARBA00004141"/>
    </source>
</evidence>
<feature type="transmembrane region" description="Helical" evidence="10">
    <location>
        <begin position="91"/>
        <end position="112"/>
    </location>
</feature>
<feature type="transmembrane region" description="Helical" evidence="10">
    <location>
        <begin position="58"/>
        <end position="76"/>
    </location>
</feature>
<comment type="subcellular location">
    <subcellularLocation>
        <location evidence="1">Membrane</location>
        <topology evidence="1">Multi-pass membrane protein</topology>
    </subcellularLocation>
</comment>
<dbReference type="OrthoDB" id="1868135at2759"/>
<keyword evidence="5" id="KW-0630">Potassium</keyword>
<keyword evidence="15" id="KW-1185">Reference proteome</keyword>
<organism evidence="14 15">
    <name type="scientific">Rosa chinensis</name>
    <name type="common">China rose</name>
    <dbReference type="NCBI Taxonomy" id="74649"/>
    <lineage>
        <taxon>Eukaryota</taxon>
        <taxon>Viridiplantae</taxon>
        <taxon>Streptophyta</taxon>
        <taxon>Embryophyta</taxon>
        <taxon>Tracheophyta</taxon>
        <taxon>Spermatophyta</taxon>
        <taxon>Magnoliopsida</taxon>
        <taxon>eudicotyledons</taxon>
        <taxon>Gunneridae</taxon>
        <taxon>Pentapetalae</taxon>
        <taxon>rosids</taxon>
        <taxon>fabids</taxon>
        <taxon>Rosales</taxon>
        <taxon>Rosaceae</taxon>
        <taxon>Rosoideae</taxon>
        <taxon>Rosoideae incertae sedis</taxon>
        <taxon>Rosa</taxon>
    </lineage>
</organism>
<keyword evidence="3" id="KW-0633">Potassium transport</keyword>
<evidence type="ECO:0000256" key="9">
    <source>
        <dbReference type="ARBA" id="ARBA00038341"/>
    </source>
</evidence>
<dbReference type="AlphaFoldDB" id="A0A2P6QKG9"/>
<dbReference type="Pfam" id="PF23256">
    <property type="entry name" value="CHX17_2nd"/>
    <property type="match status" value="1"/>
</dbReference>
<dbReference type="PANTHER" id="PTHR32468">
    <property type="entry name" value="CATION/H + ANTIPORTER"/>
    <property type="match status" value="1"/>
</dbReference>
<proteinExistence type="inferred from homology"/>
<protein>
    <submittedName>
        <fullName evidence="14">Putative cation/H+ exchanger</fullName>
    </submittedName>
</protein>
<dbReference type="Gramene" id="PRQ34680">
    <property type="protein sequence ID" value="PRQ34680"/>
    <property type="gene ID" value="RchiOBHm_Chr5g0071771"/>
</dbReference>
<keyword evidence="8 10" id="KW-0472">Membrane</keyword>
<feature type="transmembrane region" description="Helical" evidence="10">
    <location>
        <begin position="159"/>
        <end position="180"/>
    </location>
</feature>
<dbReference type="PANTHER" id="PTHR32468:SF66">
    <property type="entry name" value="CATION_H+ EXCHANGER DOMAIN-CONTAINING PROTEIN"/>
    <property type="match status" value="1"/>
</dbReference>
<dbReference type="GO" id="GO:0015297">
    <property type="term" value="F:antiporter activity"/>
    <property type="evidence" value="ECO:0007669"/>
    <property type="project" value="InterPro"/>
</dbReference>
<dbReference type="STRING" id="74649.A0A2P6QKG9"/>
<feature type="transmembrane region" description="Helical" evidence="10">
    <location>
        <begin position="340"/>
        <end position="361"/>
    </location>
</feature>
<feature type="transmembrane region" description="Helical" evidence="10">
    <location>
        <begin position="32"/>
        <end position="51"/>
    </location>
</feature>
<evidence type="ECO:0000259" key="12">
    <source>
        <dbReference type="Pfam" id="PF23256"/>
    </source>
</evidence>
<dbReference type="EMBL" id="PDCK01000043">
    <property type="protein sequence ID" value="PRQ34680.1"/>
    <property type="molecule type" value="Genomic_DNA"/>
</dbReference>
<evidence type="ECO:0000256" key="6">
    <source>
        <dbReference type="ARBA" id="ARBA00022989"/>
    </source>
</evidence>
<evidence type="ECO:0000259" key="13">
    <source>
        <dbReference type="Pfam" id="PF23259"/>
    </source>
</evidence>
<dbReference type="OMA" id="KSPICFY"/>
<feature type="transmembrane region" description="Helical" evidence="10">
    <location>
        <begin position="232"/>
        <end position="252"/>
    </location>
</feature>
<feature type="transmembrane region" description="Helical" evidence="10">
    <location>
        <begin position="373"/>
        <end position="400"/>
    </location>
</feature>
<feature type="transmembrane region" description="Helical" evidence="10">
    <location>
        <begin position="313"/>
        <end position="333"/>
    </location>
</feature>
<dbReference type="Gene3D" id="1.20.1530.20">
    <property type="match status" value="1"/>
</dbReference>
<keyword evidence="7" id="KW-0406">Ion transport</keyword>
<evidence type="ECO:0000313" key="14">
    <source>
        <dbReference type="EMBL" id="PRQ34680.1"/>
    </source>
</evidence>
<evidence type="ECO:0000256" key="8">
    <source>
        <dbReference type="ARBA" id="ARBA00023136"/>
    </source>
</evidence>
<dbReference type="GO" id="GO:0012505">
    <property type="term" value="C:endomembrane system"/>
    <property type="evidence" value="ECO:0007669"/>
    <property type="project" value="TreeGrafter"/>
</dbReference>
<dbReference type="GO" id="GO:0006813">
    <property type="term" value="P:potassium ion transport"/>
    <property type="evidence" value="ECO:0007669"/>
    <property type="project" value="UniProtKB-KW"/>
</dbReference>
<gene>
    <name evidence="14" type="ORF">RchiOBHm_Chr5g0071771</name>
</gene>
<feature type="transmembrane region" description="Helical" evidence="10">
    <location>
        <begin position="264"/>
        <end position="293"/>
    </location>
</feature>
<dbReference type="InterPro" id="IPR050794">
    <property type="entry name" value="CPA2_transporter"/>
</dbReference>
<feature type="domain" description="Cation/H+ exchanger transmembrane" evidence="11">
    <location>
        <begin position="42"/>
        <end position="423"/>
    </location>
</feature>
<dbReference type="InterPro" id="IPR006153">
    <property type="entry name" value="Cation/H_exchanger_TM"/>
</dbReference>
<reference evidence="14 15" key="1">
    <citation type="journal article" date="2018" name="Nat. Genet.">
        <title>The Rosa genome provides new insights in the design of modern roses.</title>
        <authorList>
            <person name="Bendahmane M."/>
        </authorList>
    </citation>
    <scope>NUCLEOTIDE SEQUENCE [LARGE SCALE GENOMIC DNA]</scope>
    <source>
        <strain evidence="15">cv. Old Blush</strain>
    </source>
</reference>
<feature type="transmembrane region" description="Helical" evidence="10">
    <location>
        <begin position="192"/>
        <end position="212"/>
    </location>
</feature>